<dbReference type="Pfam" id="PF00557">
    <property type="entry name" value="Peptidase_M24"/>
    <property type="match status" value="1"/>
</dbReference>
<dbReference type="PANTHER" id="PTHR43763">
    <property type="entry name" value="XAA-PRO AMINOPEPTIDASE 1"/>
    <property type="match status" value="1"/>
</dbReference>
<dbReference type="OrthoDB" id="9806388at2"/>
<keyword evidence="2" id="KW-0479">Metal-binding</keyword>
<dbReference type="Pfam" id="PF16189">
    <property type="entry name" value="Creatinase_N_2"/>
    <property type="match status" value="1"/>
</dbReference>
<dbReference type="Pfam" id="PF01321">
    <property type="entry name" value="Creatinase_N"/>
    <property type="match status" value="1"/>
</dbReference>
<dbReference type="Pfam" id="PF16188">
    <property type="entry name" value="Peptidase_M24_C"/>
    <property type="match status" value="1"/>
</dbReference>
<sequence length="600" mass="67727">MKFQTVNEKISHLQSIMQKNQVDILIVPTADPHLSEYLPEYWQVRSWLSGFTGSAGTLLIHKEKAILWADSRYWEQARQQLSGSIIELGKMLQANDVLDWIIQNTEKNQVVAVADDMIALSQYQHYQNVLSRHDIVFNAISDLVDEMWHDRPALPMAPIYPHLAQFVFESSLDKINRIREKMKAVNADYHLVSSLDDVAWISNLRGSDVSSNPVFLAHLLIGLDSCIIFLHKNKLNDESIELLKQAHIQIRDYADLDDELAQLTGVLWVDSGKMAVRTLAKLPENVILYEASNPSSLFKSQKNPQEIQCIRNAMVKDGVALCGFFADLEQRFANQQRVSENDIDGMLIHYRSLQAHYVSPSFDTIAAFNGNGAMPHYRAPEQGSSWIEGDGLLLIDSGAQYQDGTTDITRVMPVGNVNIQQKQDFTVVLKAHIALATTVFPENMPAPMIDAIARKPMWLRQCEYGHGTGHGVGYFMNVHEGPQRIAYQSAVNADNVLKLGMITSNEPGLYRQGRWGIRIENLVVNQKVESPLETEFGSFLYFETLTLCPIDTRLIDVALLNDEEISWVNQYHQMVRDKLSPLVEGDALAWLLARTEAIAP</sequence>
<dbReference type="InterPro" id="IPR029149">
    <property type="entry name" value="Creatin/AminoP/Spt16_N"/>
</dbReference>
<dbReference type="InterPro" id="IPR033740">
    <property type="entry name" value="Pept_M24B"/>
</dbReference>
<keyword evidence="8" id="KW-1185">Reference proteome</keyword>
<keyword evidence="7" id="KW-0031">Aminopeptidase</keyword>
<reference evidence="7 8" key="1">
    <citation type="submission" date="2017-09" db="EMBL/GenBank/DDBJ databases">
        <authorList>
            <person name="Ehlers B."/>
            <person name="Leendertz F.H."/>
        </authorList>
    </citation>
    <scope>NUCLEOTIDE SEQUENCE [LARGE SCALE GENOMIC DNA]</scope>
    <source>
        <strain evidence="7 8">DSM 16848</strain>
    </source>
</reference>
<dbReference type="Gene3D" id="3.40.350.10">
    <property type="entry name" value="Creatinase/prolidase N-terminal domain"/>
    <property type="match status" value="2"/>
</dbReference>
<feature type="domain" description="Peptidase M24" evidence="4">
    <location>
        <begin position="309"/>
        <end position="524"/>
    </location>
</feature>
<dbReference type="SUPFAM" id="SSF55920">
    <property type="entry name" value="Creatinase/aminopeptidase"/>
    <property type="match status" value="1"/>
</dbReference>
<evidence type="ECO:0000259" key="6">
    <source>
        <dbReference type="Pfam" id="PF16188"/>
    </source>
</evidence>
<dbReference type="InterPro" id="IPR032416">
    <property type="entry name" value="Peptidase_M24_C"/>
</dbReference>
<dbReference type="PANTHER" id="PTHR43763:SF6">
    <property type="entry name" value="XAA-PRO AMINOPEPTIDASE 1"/>
    <property type="match status" value="1"/>
</dbReference>
<proteinExistence type="inferred from homology"/>
<evidence type="ECO:0000256" key="2">
    <source>
        <dbReference type="ARBA" id="ARBA00022723"/>
    </source>
</evidence>
<feature type="domain" description="Peptidase M24 C-terminal" evidence="6">
    <location>
        <begin position="539"/>
        <end position="598"/>
    </location>
</feature>
<keyword evidence="7" id="KW-0645">Protease</keyword>
<dbReference type="AlphaFoldDB" id="A0A286ERW4"/>
<dbReference type="GO" id="GO:0046872">
    <property type="term" value="F:metal ion binding"/>
    <property type="evidence" value="ECO:0007669"/>
    <property type="project" value="UniProtKB-KW"/>
</dbReference>
<dbReference type="FunFam" id="3.90.230.10:FF:000004">
    <property type="entry name" value="xaa-Pro aminopeptidase 1 isoform X1"/>
    <property type="match status" value="1"/>
</dbReference>
<dbReference type="InterPro" id="IPR000994">
    <property type="entry name" value="Pept_M24"/>
</dbReference>
<evidence type="ECO:0000259" key="5">
    <source>
        <dbReference type="Pfam" id="PF01321"/>
    </source>
</evidence>
<dbReference type="InterPro" id="IPR000587">
    <property type="entry name" value="Creatinase_N"/>
</dbReference>
<evidence type="ECO:0000256" key="1">
    <source>
        <dbReference type="ARBA" id="ARBA00008766"/>
    </source>
</evidence>
<dbReference type="InterPro" id="IPR036005">
    <property type="entry name" value="Creatinase/aminopeptidase-like"/>
</dbReference>
<evidence type="ECO:0000313" key="8">
    <source>
        <dbReference type="Proteomes" id="UP000219669"/>
    </source>
</evidence>
<dbReference type="Gene3D" id="3.90.230.10">
    <property type="entry name" value="Creatinase/methionine aminopeptidase superfamily"/>
    <property type="match status" value="1"/>
</dbReference>
<dbReference type="SUPFAM" id="SSF53092">
    <property type="entry name" value="Creatinase/prolidase N-terminal domain"/>
    <property type="match status" value="1"/>
</dbReference>
<comment type="similarity">
    <text evidence="1">Belongs to the peptidase M24B family.</text>
</comment>
<dbReference type="EMBL" id="OCNF01000034">
    <property type="protein sequence ID" value="SOD73646.1"/>
    <property type="molecule type" value="Genomic_DNA"/>
</dbReference>
<evidence type="ECO:0000256" key="3">
    <source>
        <dbReference type="ARBA" id="ARBA00022801"/>
    </source>
</evidence>
<organism evidence="7 8">
    <name type="scientific">Alysiella filiformis DSM 16848</name>
    <dbReference type="NCBI Taxonomy" id="1120981"/>
    <lineage>
        <taxon>Bacteria</taxon>
        <taxon>Pseudomonadati</taxon>
        <taxon>Pseudomonadota</taxon>
        <taxon>Betaproteobacteria</taxon>
        <taxon>Neisseriales</taxon>
        <taxon>Neisseriaceae</taxon>
        <taxon>Alysiella</taxon>
    </lineage>
</organism>
<dbReference type="RefSeq" id="WP_097115210.1">
    <property type="nucleotide sequence ID" value="NZ_CP083931.1"/>
</dbReference>
<dbReference type="GO" id="GO:0005737">
    <property type="term" value="C:cytoplasm"/>
    <property type="evidence" value="ECO:0007669"/>
    <property type="project" value="UniProtKB-ARBA"/>
</dbReference>
<dbReference type="GO" id="GO:0070006">
    <property type="term" value="F:metalloaminopeptidase activity"/>
    <property type="evidence" value="ECO:0007669"/>
    <property type="project" value="InterPro"/>
</dbReference>
<dbReference type="CDD" id="cd01085">
    <property type="entry name" value="APP"/>
    <property type="match status" value="1"/>
</dbReference>
<feature type="domain" description="Creatinase N-terminal" evidence="5">
    <location>
        <begin position="10"/>
        <end position="146"/>
    </location>
</feature>
<dbReference type="InterPro" id="IPR050422">
    <property type="entry name" value="X-Pro_aminopeptidase_P"/>
</dbReference>
<keyword evidence="3" id="KW-0378">Hydrolase</keyword>
<evidence type="ECO:0000313" key="7">
    <source>
        <dbReference type="EMBL" id="SOD73646.1"/>
    </source>
</evidence>
<accession>A0A286ERW4</accession>
<name>A0A286ERW4_9NEIS</name>
<gene>
    <name evidence="7" type="ORF">SAMN02746062_02273</name>
</gene>
<protein>
    <submittedName>
        <fullName evidence="7">Xaa-Pro aminopeptidase</fullName>
    </submittedName>
</protein>
<dbReference type="Proteomes" id="UP000219669">
    <property type="component" value="Unassembled WGS sequence"/>
</dbReference>
<evidence type="ECO:0000259" key="4">
    <source>
        <dbReference type="Pfam" id="PF00557"/>
    </source>
</evidence>